<dbReference type="OrthoDB" id="263560at2759"/>
<evidence type="ECO:0000313" key="4">
    <source>
        <dbReference type="EMBL" id="TFK41627.1"/>
    </source>
</evidence>
<dbReference type="GO" id="GO:0006364">
    <property type="term" value="P:rRNA processing"/>
    <property type="evidence" value="ECO:0007669"/>
    <property type="project" value="UniProtKB-KW"/>
</dbReference>
<dbReference type="STRING" id="68775.A0A5C3M9S0"/>
<evidence type="ECO:0000256" key="3">
    <source>
        <dbReference type="SAM" id="MobiDB-lite"/>
    </source>
</evidence>
<keyword evidence="5" id="KW-1185">Reference proteome</keyword>
<sequence length="188" mass="20730">MSSSAQSDAPAASTILFARGVLARLSLWSTLRIAVQESWGGPGASEKRTWLASEIVDSFEQSPLPDDQYIEELLLQVMSDEFEVVVEDGSAEAVAKDIMKLWQETREGKEEGVRNFEELARKIGGKKLEVKEEVRNEDEWSDEDEEGGSGDEEGEEEAPQLIAPKAKEEPVVDEDGFTLVQGKGKGKK</sequence>
<dbReference type="Pfam" id="PF10273">
    <property type="entry name" value="WGG"/>
    <property type="match status" value="1"/>
</dbReference>
<evidence type="ECO:0000256" key="1">
    <source>
        <dbReference type="ARBA" id="ARBA00006524"/>
    </source>
</evidence>
<feature type="compositionally biased region" description="Acidic residues" evidence="3">
    <location>
        <begin position="139"/>
        <end position="158"/>
    </location>
</feature>
<dbReference type="AlphaFoldDB" id="A0A5C3M9S0"/>
<dbReference type="Proteomes" id="UP000308652">
    <property type="component" value="Unassembled WGS sequence"/>
</dbReference>
<comment type="similarity">
    <text evidence="1">Belongs to the TSR2 family.</text>
</comment>
<gene>
    <name evidence="4" type="ORF">BDQ12DRAFT_678278</name>
</gene>
<dbReference type="InterPro" id="IPR019398">
    <property type="entry name" value="Pre-rRNA_process_TSR2"/>
</dbReference>
<dbReference type="PANTHER" id="PTHR21250">
    <property type="entry name" value="PRE-RRNA-PROCESSING PROTEIN TSR2 HOMOLOG"/>
    <property type="match status" value="1"/>
</dbReference>
<keyword evidence="2" id="KW-0698">rRNA processing</keyword>
<evidence type="ECO:0000313" key="5">
    <source>
        <dbReference type="Proteomes" id="UP000308652"/>
    </source>
</evidence>
<evidence type="ECO:0000256" key="2">
    <source>
        <dbReference type="ARBA" id="ARBA00022552"/>
    </source>
</evidence>
<accession>A0A5C3M9S0</accession>
<proteinExistence type="inferred from homology"/>
<organism evidence="4 5">
    <name type="scientific">Crucibulum laeve</name>
    <dbReference type="NCBI Taxonomy" id="68775"/>
    <lineage>
        <taxon>Eukaryota</taxon>
        <taxon>Fungi</taxon>
        <taxon>Dikarya</taxon>
        <taxon>Basidiomycota</taxon>
        <taxon>Agaricomycotina</taxon>
        <taxon>Agaricomycetes</taxon>
        <taxon>Agaricomycetidae</taxon>
        <taxon>Agaricales</taxon>
        <taxon>Agaricineae</taxon>
        <taxon>Nidulariaceae</taxon>
        <taxon>Crucibulum</taxon>
    </lineage>
</organism>
<feature type="compositionally biased region" description="Basic and acidic residues" evidence="3">
    <location>
        <begin position="127"/>
        <end position="138"/>
    </location>
</feature>
<feature type="region of interest" description="Disordered" evidence="3">
    <location>
        <begin position="127"/>
        <end position="188"/>
    </location>
</feature>
<dbReference type="EMBL" id="ML213594">
    <property type="protein sequence ID" value="TFK41627.1"/>
    <property type="molecule type" value="Genomic_DNA"/>
</dbReference>
<reference evidence="4 5" key="1">
    <citation type="journal article" date="2019" name="Nat. Ecol. Evol.">
        <title>Megaphylogeny resolves global patterns of mushroom evolution.</title>
        <authorList>
            <person name="Varga T."/>
            <person name="Krizsan K."/>
            <person name="Foldi C."/>
            <person name="Dima B."/>
            <person name="Sanchez-Garcia M."/>
            <person name="Sanchez-Ramirez S."/>
            <person name="Szollosi G.J."/>
            <person name="Szarkandi J.G."/>
            <person name="Papp V."/>
            <person name="Albert L."/>
            <person name="Andreopoulos W."/>
            <person name="Angelini C."/>
            <person name="Antonin V."/>
            <person name="Barry K.W."/>
            <person name="Bougher N.L."/>
            <person name="Buchanan P."/>
            <person name="Buyck B."/>
            <person name="Bense V."/>
            <person name="Catcheside P."/>
            <person name="Chovatia M."/>
            <person name="Cooper J."/>
            <person name="Damon W."/>
            <person name="Desjardin D."/>
            <person name="Finy P."/>
            <person name="Geml J."/>
            <person name="Haridas S."/>
            <person name="Hughes K."/>
            <person name="Justo A."/>
            <person name="Karasinski D."/>
            <person name="Kautmanova I."/>
            <person name="Kiss B."/>
            <person name="Kocsube S."/>
            <person name="Kotiranta H."/>
            <person name="LaButti K.M."/>
            <person name="Lechner B.E."/>
            <person name="Liimatainen K."/>
            <person name="Lipzen A."/>
            <person name="Lukacs Z."/>
            <person name="Mihaltcheva S."/>
            <person name="Morgado L.N."/>
            <person name="Niskanen T."/>
            <person name="Noordeloos M.E."/>
            <person name="Ohm R.A."/>
            <person name="Ortiz-Santana B."/>
            <person name="Ovrebo C."/>
            <person name="Racz N."/>
            <person name="Riley R."/>
            <person name="Savchenko A."/>
            <person name="Shiryaev A."/>
            <person name="Soop K."/>
            <person name="Spirin V."/>
            <person name="Szebenyi C."/>
            <person name="Tomsovsky M."/>
            <person name="Tulloss R.E."/>
            <person name="Uehling J."/>
            <person name="Grigoriev I.V."/>
            <person name="Vagvolgyi C."/>
            <person name="Papp T."/>
            <person name="Martin F.M."/>
            <person name="Miettinen O."/>
            <person name="Hibbett D.S."/>
            <person name="Nagy L.G."/>
        </authorList>
    </citation>
    <scope>NUCLEOTIDE SEQUENCE [LARGE SCALE GENOMIC DNA]</scope>
    <source>
        <strain evidence="4 5">CBS 166.37</strain>
    </source>
</reference>
<protein>
    <submittedName>
        <fullName evidence="4">Pre-rRNA-processing protein TSR2-domain-containing protein</fullName>
    </submittedName>
</protein>
<name>A0A5C3M9S0_9AGAR</name>